<dbReference type="GO" id="GO:0016757">
    <property type="term" value="F:glycosyltransferase activity"/>
    <property type="evidence" value="ECO:0007669"/>
    <property type="project" value="UniProtKB-KW"/>
</dbReference>
<dbReference type="InterPro" id="IPR029044">
    <property type="entry name" value="Nucleotide-diphossugar_trans"/>
</dbReference>
<evidence type="ECO:0000256" key="2">
    <source>
        <dbReference type="SAM" id="Phobius"/>
    </source>
</evidence>
<dbReference type="EMBL" id="JAKFHA010000037">
    <property type="protein sequence ID" value="MCF2532697.1"/>
    <property type="molecule type" value="Genomic_DNA"/>
</dbReference>
<dbReference type="Proteomes" id="UP001165378">
    <property type="component" value="Unassembled WGS sequence"/>
</dbReference>
<comment type="caution">
    <text evidence="3">The sequence shown here is derived from an EMBL/GenBank/DDBJ whole genome shotgun (WGS) entry which is preliminary data.</text>
</comment>
<feature type="region of interest" description="Disordered" evidence="1">
    <location>
        <begin position="400"/>
        <end position="420"/>
    </location>
</feature>
<feature type="compositionally biased region" description="Low complexity" evidence="1">
    <location>
        <begin position="1232"/>
        <end position="1275"/>
    </location>
</feature>
<feature type="transmembrane region" description="Helical" evidence="2">
    <location>
        <begin position="645"/>
        <end position="664"/>
    </location>
</feature>
<dbReference type="Gene3D" id="3.90.550.10">
    <property type="entry name" value="Spore Coat Polysaccharide Biosynthesis Protein SpsA, Chain A"/>
    <property type="match status" value="1"/>
</dbReference>
<dbReference type="RefSeq" id="WP_235057470.1">
    <property type="nucleotide sequence ID" value="NZ_JAKFHA010000037.1"/>
</dbReference>
<feature type="transmembrane region" description="Helical" evidence="2">
    <location>
        <begin position="555"/>
        <end position="585"/>
    </location>
</feature>
<dbReference type="PANTHER" id="PTHR43685">
    <property type="entry name" value="GLYCOSYLTRANSFERASE"/>
    <property type="match status" value="1"/>
</dbReference>
<feature type="transmembrane region" description="Helical" evidence="2">
    <location>
        <begin position="605"/>
        <end position="633"/>
    </location>
</feature>
<accession>A0AA41U688</accession>
<dbReference type="SUPFAM" id="SSF53448">
    <property type="entry name" value="Nucleotide-diphospho-sugar transferases"/>
    <property type="match status" value="1"/>
</dbReference>
<dbReference type="PANTHER" id="PTHR43685:SF3">
    <property type="entry name" value="SLR2126 PROTEIN"/>
    <property type="match status" value="1"/>
</dbReference>
<evidence type="ECO:0000313" key="3">
    <source>
        <dbReference type="EMBL" id="MCF2532697.1"/>
    </source>
</evidence>
<feature type="transmembrane region" description="Helical" evidence="2">
    <location>
        <begin position="442"/>
        <end position="460"/>
    </location>
</feature>
<dbReference type="InterPro" id="IPR050834">
    <property type="entry name" value="Glycosyltransf_2"/>
</dbReference>
<feature type="transmembrane region" description="Helical" evidence="2">
    <location>
        <begin position="805"/>
        <end position="824"/>
    </location>
</feature>
<feature type="transmembrane region" description="Helical" evidence="2">
    <location>
        <begin position="704"/>
        <end position="723"/>
    </location>
</feature>
<sequence>MPLFTQQSAYAHAPAYPRHVVTAVLVAHDGARWLPGTLTGLLGQERPVQRVVAVDTGSTDATPRLLEDALGPASVIRTDRTATFGDAVAEAVRTVPVTDAASLPYSIDGYVASADPYGPDSFGRPDDDQPGGSRSGELVEWFWLLHDDSEPAPDALHLLLRAADELPSAAVLGPKVRSWYDRRQLLEVGTTIARSGRRWTGLERREQDQGQHDAVRGVLSVGSPGLLVRRDVWEALGGFDPRLPFSRDDTDFGWRVNAAGHRVVVVPDAVVLHAEAATRERRPIDCAPDHPHRVDRAGAVYTLLANTPGKTLPLVWLRLFLGTIVRALGYLVGKLPRMALDEFIGVFSVLLRPFRVMSGRRARRRTRVAEDADFRDLFPPRGASVRHAFDSLVGSISRRVEPEGGRRSRHSVLDSGPTSEDAEDLEVENFARLRAVVQRPGVLLAVLLIGVTLFAARDVLTGGRLLGGALLPAPDSAGDLWHRFTESWHGVGLGGDATAPPYLAFVAALGTVLFGSASTAVTVLLLGSVPLAGLTAYFSSRKLVANTAVRAWGAAVYALLPVATGAIATGRIGTAVVLVLAPLIARGAVQVAGLGNLPESWRAAWATGLVLAFATAFVPLVWVLAATLGLAALPAAHFAGNLSRALVLRVAAVLVTPLVLLLPWTPSMIEGDRLFLEPGLAAEGLSERGANPLGLLLLDPGGPGTIPAVVTAGLLLAALAALLRDSRRRAVLTGWAVALAGLLFALVVGRLEVTAPADAGKVAAWPGVAVVLMGLGLVAAAMVGAEDARSRVAAMNFGWRQPTSVVVAAIAALTPLAAAAAWAWQGASGPLDRQGGPYVPAFIASDNASTDRARTLVLRTDGAGAVTSTLVRGGGLYLGDADVAPDAKQTKPLYDYVAAFLSGTGSADAAGLSNFAIRYVLVQAPADPTLVNRLDGTPGLLRKSAEHGSMLWRVEGVNARVSIQQPDGKTVPVTSGTDKVSTRIDPGPEGRILRLAERADAGWKATLDGRELKARTLDGWSQGFDLPAGGGRLDIAYEGGGRGAWLAAEGALLLVVVILALPARRRGTDDDMPEAPGSGGRRAAPVPAQAGEPGDTGSSALPGGGRRARRVRAAAEAEAAAKGTSAPDPTPESSEVPTGSLFLPSPSAGGEPAAAPDDDWDLGQYARGFRPREGALPGGADYDSGAYAAQPAGDQYAGADSGAFPAPGAQPGGYGQSGYEGSGYEGSGYDTGGVPQVPYPGGYDQSGYPQDGYGQGQYQQPGRPGYDQPGYDQAGYGQGGYDQSGYPQGGYDQSGYDQGGYGAYDPSAPPPYPGEPAPQHPQPGEDGPWPPQQPPRPGGQA</sequence>
<evidence type="ECO:0000256" key="1">
    <source>
        <dbReference type="SAM" id="MobiDB-lite"/>
    </source>
</evidence>
<keyword evidence="3" id="KW-0808">Transferase</keyword>
<feature type="compositionally biased region" description="Pro residues" evidence="1">
    <location>
        <begin position="1328"/>
        <end position="1341"/>
    </location>
</feature>
<feature type="transmembrane region" description="Helical" evidence="2">
    <location>
        <begin position="502"/>
        <end position="534"/>
    </location>
</feature>
<dbReference type="Pfam" id="PF13641">
    <property type="entry name" value="Glyco_tranf_2_3"/>
    <property type="match status" value="1"/>
</dbReference>
<dbReference type="EC" id="2.4.-.-" evidence="3"/>
<feature type="compositionally biased region" description="Gly residues" evidence="1">
    <location>
        <begin position="1210"/>
        <end position="1231"/>
    </location>
</feature>
<organism evidence="3 4">
    <name type="scientific">Yinghuangia soli</name>
    <dbReference type="NCBI Taxonomy" id="2908204"/>
    <lineage>
        <taxon>Bacteria</taxon>
        <taxon>Bacillati</taxon>
        <taxon>Actinomycetota</taxon>
        <taxon>Actinomycetes</taxon>
        <taxon>Kitasatosporales</taxon>
        <taxon>Streptomycetaceae</taxon>
        <taxon>Yinghuangia</taxon>
    </lineage>
</organism>
<reference evidence="3" key="1">
    <citation type="submission" date="2022-01" db="EMBL/GenBank/DDBJ databases">
        <title>Genome-Based Taxonomic Classification of the Phylum Actinobacteria.</title>
        <authorList>
            <person name="Gao Y."/>
        </authorList>
    </citation>
    <scope>NUCLEOTIDE SEQUENCE</scope>
    <source>
        <strain evidence="3">KLBMP 8922</strain>
    </source>
</reference>
<keyword evidence="3" id="KW-0328">Glycosyltransferase</keyword>
<feature type="region of interest" description="Disordered" evidence="1">
    <location>
        <begin position="1066"/>
        <end position="1341"/>
    </location>
</feature>
<gene>
    <name evidence="3" type="ORF">LZ495_36565</name>
</gene>
<feature type="transmembrane region" description="Helical" evidence="2">
    <location>
        <begin position="315"/>
        <end position="332"/>
    </location>
</feature>
<feature type="compositionally biased region" description="Low complexity" evidence="1">
    <location>
        <begin position="1283"/>
        <end position="1296"/>
    </location>
</feature>
<protein>
    <submittedName>
        <fullName evidence="3">Glycosyltransferase</fullName>
        <ecNumber evidence="3">2.4.-.-</ecNumber>
    </submittedName>
</protein>
<feature type="compositionally biased region" description="Low complexity" evidence="1">
    <location>
        <begin position="1178"/>
        <end position="1189"/>
    </location>
</feature>
<proteinExistence type="predicted"/>
<feature type="compositionally biased region" description="Low complexity" evidence="1">
    <location>
        <begin position="1144"/>
        <end position="1155"/>
    </location>
</feature>
<feature type="transmembrane region" description="Helical" evidence="2">
    <location>
        <begin position="730"/>
        <end position="751"/>
    </location>
</feature>
<keyword evidence="2" id="KW-0812">Transmembrane</keyword>
<keyword evidence="2" id="KW-1133">Transmembrane helix</keyword>
<feature type="transmembrane region" description="Helical" evidence="2">
    <location>
        <begin position="763"/>
        <end position="784"/>
    </location>
</feature>
<feature type="compositionally biased region" description="Pro residues" evidence="1">
    <location>
        <begin position="1307"/>
        <end position="1321"/>
    </location>
</feature>
<evidence type="ECO:0000313" key="4">
    <source>
        <dbReference type="Proteomes" id="UP001165378"/>
    </source>
</evidence>
<keyword evidence="4" id="KW-1185">Reference proteome</keyword>
<keyword evidence="2" id="KW-0472">Membrane</keyword>
<name>A0AA41U688_9ACTN</name>